<dbReference type="RefSeq" id="WP_386844747.1">
    <property type="nucleotide sequence ID" value="NZ_JBHUMK010000036.1"/>
</dbReference>
<dbReference type="InterPro" id="IPR051405">
    <property type="entry name" value="phD/YefM_antitoxin"/>
</dbReference>
<dbReference type="Pfam" id="PF02604">
    <property type="entry name" value="PhdYeFM_antitox"/>
    <property type="match status" value="1"/>
</dbReference>
<comment type="caution">
    <text evidence="3">The sequence shown here is derived from an EMBL/GenBank/DDBJ whole genome shotgun (WGS) entry which is preliminary data.</text>
</comment>
<dbReference type="InterPro" id="IPR006442">
    <property type="entry name" value="Antitoxin_Phd/YefM"/>
</dbReference>
<comment type="function">
    <text evidence="2">Antitoxin component of a type II toxin-antitoxin (TA) system.</text>
</comment>
<reference evidence="4" key="1">
    <citation type="journal article" date="2019" name="Int. J. Syst. Evol. Microbiol.">
        <title>The Global Catalogue of Microorganisms (GCM) 10K type strain sequencing project: providing services to taxonomists for standard genome sequencing and annotation.</title>
        <authorList>
            <consortium name="The Broad Institute Genomics Platform"/>
            <consortium name="The Broad Institute Genome Sequencing Center for Infectious Disease"/>
            <person name="Wu L."/>
            <person name="Ma J."/>
        </authorList>
    </citation>
    <scope>NUCLEOTIDE SEQUENCE [LARGE SCALE GENOMIC DNA]</scope>
    <source>
        <strain evidence="4">KCTC 33842</strain>
    </source>
</reference>
<organism evidence="3 4">
    <name type="scientific">Deinococcus taklimakanensis</name>
    <dbReference type="NCBI Taxonomy" id="536443"/>
    <lineage>
        <taxon>Bacteria</taxon>
        <taxon>Thermotogati</taxon>
        <taxon>Deinococcota</taxon>
        <taxon>Deinococci</taxon>
        <taxon>Deinococcales</taxon>
        <taxon>Deinococcaceae</taxon>
        <taxon>Deinococcus</taxon>
    </lineage>
</organism>
<dbReference type="Gene3D" id="3.40.1620.10">
    <property type="entry name" value="YefM-like domain"/>
    <property type="match status" value="1"/>
</dbReference>
<evidence type="ECO:0000313" key="4">
    <source>
        <dbReference type="Proteomes" id="UP001597475"/>
    </source>
</evidence>
<protein>
    <recommendedName>
        <fullName evidence="2">Antitoxin</fullName>
    </recommendedName>
</protein>
<dbReference type="EMBL" id="JBHUMK010000036">
    <property type="protein sequence ID" value="MFD2609401.1"/>
    <property type="molecule type" value="Genomic_DNA"/>
</dbReference>
<proteinExistence type="inferred from homology"/>
<dbReference type="PANTHER" id="PTHR33713">
    <property type="entry name" value="ANTITOXIN YAFN-RELATED"/>
    <property type="match status" value="1"/>
</dbReference>
<dbReference type="Proteomes" id="UP001597475">
    <property type="component" value="Unassembled WGS sequence"/>
</dbReference>
<sequence>MTAYSLKYAQENLERIAEETIANSDQTIVTLDSGQAVVMISLAEYESWKETHFLLSNPANRRHLLSSIEQYRQGRTLRKNLEELEAGSVQ</sequence>
<dbReference type="SUPFAM" id="SSF143120">
    <property type="entry name" value="YefM-like"/>
    <property type="match status" value="1"/>
</dbReference>
<dbReference type="PANTHER" id="PTHR33713:SF6">
    <property type="entry name" value="ANTITOXIN YEFM"/>
    <property type="match status" value="1"/>
</dbReference>
<evidence type="ECO:0000313" key="3">
    <source>
        <dbReference type="EMBL" id="MFD2609401.1"/>
    </source>
</evidence>
<evidence type="ECO:0000256" key="2">
    <source>
        <dbReference type="RuleBase" id="RU362080"/>
    </source>
</evidence>
<dbReference type="Gene3D" id="6.10.250.330">
    <property type="match status" value="1"/>
</dbReference>
<evidence type="ECO:0000256" key="1">
    <source>
        <dbReference type="ARBA" id="ARBA00009981"/>
    </source>
</evidence>
<name>A0ABW5P261_9DEIO</name>
<keyword evidence="4" id="KW-1185">Reference proteome</keyword>
<gene>
    <name evidence="3" type="ORF">ACFSR9_08135</name>
</gene>
<dbReference type="InterPro" id="IPR036165">
    <property type="entry name" value="YefM-like_sf"/>
</dbReference>
<comment type="similarity">
    <text evidence="1 2">Belongs to the phD/YefM antitoxin family.</text>
</comment>
<accession>A0ABW5P261</accession>